<dbReference type="PANTHER" id="PTHR41694">
    <property type="entry name" value="ENDOGENOUS RETROVIRUS GROUP K MEMBER POL PROTEIN"/>
    <property type="match status" value="1"/>
</dbReference>
<dbReference type="OMA" id="SACADRH"/>
<proteinExistence type="inferred from homology"/>
<dbReference type="InterPro" id="IPR036862">
    <property type="entry name" value="Integrase_C_dom_sf_retrovir"/>
</dbReference>
<dbReference type="InterPro" id="IPR043128">
    <property type="entry name" value="Rev_trsase/Diguanyl_cyclase"/>
</dbReference>
<dbReference type="Gene3D" id="3.30.70.270">
    <property type="match status" value="2"/>
</dbReference>
<evidence type="ECO:0000256" key="10">
    <source>
        <dbReference type="ARBA" id="ARBA00023125"/>
    </source>
</evidence>
<evidence type="ECO:0000256" key="11">
    <source>
        <dbReference type="PROSITE-ProRule" id="PRU00450"/>
    </source>
</evidence>
<comment type="similarity">
    <text evidence="1">Belongs to the beta type-B retroviral polymerase family. HERV class-II K(HML-2) pol subfamily.</text>
</comment>
<feature type="domain" description="Integrase catalytic" evidence="17">
    <location>
        <begin position="531"/>
        <end position="705"/>
    </location>
</feature>
<dbReference type="PROSITE" id="PS50878">
    <property type="entry name" value="RT_POL"/>
    <property type="match status" value="1"/>
</dbReference>
<dbReference type="InterPro" id="IPR043502">
    <property type="entry name" value="DNA/RNA_pol_sf"/>
</dbReference>
<dbReference type="InterPro" id="IPR017856">
    <property type="entry name" value="Integrase-like_N"/>
</dbReference>
<keyword evidence="4" id="KW-0540">Nuclease</keyword>
<dbReference type="InterPro" id="IPR036397">
    <property type="entry name" value="RNaseH_sf"/>
</dbReference>
<evidence type="ECO:0000256" key="3">
    <source>
        <dbReference type="ARBA" id="ARBA00022695"/>
    </source>
</evidence>
<dbReference type="Pfam" id="PF00075">
    <property type="entry name" value="RNase_H"/>
    <property type="match status" value="1"/>
</dbReference>
<dbReference type="Pfam" id="PF02022">
    <property type="entry name" value="Integrase_Zn"/>
    <property type="match status" value="1"/>
</dbReference>
<dbReference type="GO" id="GO:0003964">
    <property type="term" value="F:RNA-directed DNA polymerase activity"/>
    <property type="evidence" value="ECO:0007669"/>
    <property type="project" value="UniProtKB-KW"/>
</dbReference>
<name>A0A8I3WX05_CALJA</name>
<evidence type="ECO:0000313" key="20">
    <source>
        <dbReference type="Proteomes" id="UP000008225"/>
    </source>
</evidence>
<dbReference type="GO" id="GO:0003677">
    <property type="term" value="F:DNA binding"/>
    <property type="evidence" value="ECO:0007669"/>
    <property type="project" value="UniProtKB-KW"/>
</dbReference>
<dbReference type="InterPro" id="IPR012337">
    <property type="entry name" value="RNaseH-like_sf"/>
</dbReference>
<organism evidence="19 20">
    <name type="scientific">Callithrix jacchus</name>
    <name type="common">White-tufted-ear marmoset</name>
    <name type="synonym">Simia Jacchus</name>
    <dbReference type="NCBI Taxonomy" id="9483"/>
    <lineage>
        <taxon>Eukaryota</taxon>
        <taxon>Metazoa</taxon>
        <taxon>Chordata</taxon>
        <taxon>Craniata</taxon>
        <taxon>Vertebrata</taxon>
        <taxon>Euteleostomi</taxon>
        <taxon>Mammalia</taxon>
        <taxon>Eutheria</taxon>
        <taxon>Euarchontoglires</taxon>
        <taxon>Primates</taxon>
        <taxon>Haplorrhini</taxon>
        <taxon>Platyrrhini</taxon>
        <taxon>Cebidae</taxon>
        <taxon>Callitrichinae</taxon>
        <taxon>Callithrix</taxon>
        <taxon>Callithrix</taxon>
    </lineage>
</organism>
<feature type="compositionally biased region" description="Polar residues" evidence="13">
    <location>
        <begin position="757"/>
        <end position="779"/>
    </location>
</feature>
<feature type="domain" description="RNase H type-1" evidence="16">
    <location>
        <begin position="342"/>
        <end position="473"/>
    </location>
</feature>
<dbReference type="GO" id="GO:0015074">
    <property type="term" value="P:DNA integration"/>
    <property type="evidence" value="ECO:0007669"/>
    <property type="project" value="UniProtKB-KW"/>
</dbReference>
<dbReference type="GO" id="GO:0000731">
    <property type="term" value="P:DNA synthesis involved in DNA repair"/>
    <property type="evidence" value="ECO:0007669"/>
    <property type="project" value="UniProtKB-ARBA"/>
</dbReference>
<dbReference type="PROSITE" id="PS50876">
    <property type="entry name" value="ZF_INTEGRASE"/>
    <property type="match status" value="1"/>
</dbReference>
<evidence type="ECO:0000256" key="6">
    <source>
        <dbReference type="ARBA" id="ARBA00022759"/>
    </source>
</evidence>
<evidence type="ECO:0000259" key="18">
    <source>
        <dbReference type="PROSITE" id="PS51027"/>
    </source>
</evidence>
<keyword evidence="9" id="KW-0695">RNA-directed DNA polymerase</keyword>
<dbReference type="SUPFAM" id="SSF46919">
    <property type="entry name" value="N-terminal Zn binding domain of HIV integrase"/>
    <property type="match status" value="1"/>
</dbReference>
<keyword evidence="7" id="KW-0378">Hydrolase</keyword>
<keyword evidence="5" id="KW-0479">Metal-binding</keyword>
<evidence type="ECO:0000256" key="2">
    <source>
        <dbReference type="ARBA" id="ARBA00022679"/>
    </source>
</evidence>
<sequence length="779" mass="87981">MLVIDLKDCFFSIPLAPQDCKRFAFSIPATNYDRPYERFEWVVLPQGMANSPTLCQSYVAKVLSPLRHQFPEALLLHYMDDLLLAAPIEGLLFEIYNSLQACLLSANLVVATDKVQLVTPYYYLGRLIDSHQVSFKTPVLVTSHLKTLHDFKKLLGDINWIRRSLKLTTGQLKPLFDILKGSSDSKSPRQLTEPAKQALQLVSESLRQQKLTRISVKTSWCYCVLRTQYTPTGVFWQQGVLECLHLPASRIKVITPYFDLVVTLVTRGRSRALTLFGYEPSEIIVPYNNSQQQLLWTFSDSWQIAFAGYPGKILCHYPTDKFLQFYSQCSLIFPQVCVKTPLPSAYLAFTDGSASGIAAGVVNDQSFSFQIEERSAQRVELLAVQHVLSNWDFPLNLYSDSQYVVNLVQNLETAPLSFSDSSSIISLLLPLQQVLRHHFHSFFIGHIRAHSNLPGPLATGNSAADALTQNIFPALSPIQQAESSHAIHHQNARSLRLQFHITREQARQIVKQWPACVSFLPQTIHLGVNPRGLQPAHVYQMDVTHFIPFGKLKFIHVTIDTFSHFLVASAHTREAVKNVISHCLLVFSIIGPPKILKTDNGPAYTSKSFQSFCSQFQISHRTGIPYNPQGQGIVERSHTVLKNLLSKLKHDSNTVSFSKSPHDWLHHALYVLNFLTLDDNNCSAADRFLHPNHKAHPEVIWKDALSNQWHGPDPVLIWGRGHVCVFPRSADSPIWVPECFVKHEHKQQTKSKFLDSEISSTTSDDFCSSQTPVPTEQQT</sequence>
<dbReference type="Pfam" id="PF00665">
    <property type="entry name" value="rve"/>
    <property type="match status" value="1"/>
</dbReference>
<evidence type="ECO:0000256" key="12">
    <source>
        <dbReference type="PROSITE-ProRule" id="PRU00506"/>
    </source>
</evidence>
<keyword evidence="6" id="KW-0255">Endonuclease</keyword>
<evidence type="ECO:0000256" key="5">
    <source>
        <dbReference type="ARBA" id="ARBA00022723"/>
    </source>
</evidence>
<dbReference type="Pfam" id="PF00078">
    <property type="entry name" value="RVT_1"/>
    <property type="match status" value="1"/>
</dbReference>
<feature type="region of interest" description="Disordered" evidence="13">
    <location>
        <begin position="751"/>
        <end position="779"/>
    </location>
</feature>
<dbReference type="SUPFAM" id="SSF56672">
    <property type="entry name" value="DNA/RNA polymerases"/>
    <property type="match status" value="1"/>
</dbReference>
<dbReference type="GO" id="GO:0008270">
    <property type="term" value="F:zinc ion binding"/>
    <property type="evidence" value="ECO:0007669"/>
    <property type="project" value="UniProtKB-KW"/>
</dbReference>
<reference evidence="19 20" key="1">
    <citation type="submission" date="2009-03" db="EMBL/GenBank/DDBJ databases">
        <authorList>
            <person name="Warren W."/>
            <person name="Ye L."/>
            <person name="Minx P."/>
            <person name="Worley K."/>
            <person name="Gibbs R."/>
            <person name="Wilson R.K."/>
        </authorList>
    </citation>
    <scope>NUCLEOTIDE SEQUENCE [LARGE SCALE GENOMIC DNA]</scope>
</reference>
<evidence type="ECO:0000256" key="1">
    <source>
        <dbReference type="ARBA" id="ARBA00010879"/>
    </source>
</evidence>
<dbReference type="InterPro" id="IPR001584">
    <property type="entry name" value="Integrase_cat-core"/>
</dbReference>
<evidence type="ECO:0000259" key="16">
    <source>
        <dbReference type="PROSITE" id="PS50879"/>
    </source>
</evidence>
<keyword evidence="3" id="KW-0548">Nucleotidyltransferase</keyword>
<keyword evidence="8" id="KW-0229">DNA integration</keyword>
<dbReference type="InterPro" id="IPR003308">
    <property type="entry name" value="Integrase_Zn-bd_dom_N"/>
</dbReference>
<keyword evidence="10" id="KW-0238">DNA-binding</keyword>
<dbReference type="PROSITE" id="PS50879">
    <property type="entry name" value="RNASE_H_1"/>
    <property type="match status" value="1"/>
</dbReference>
<dbReference type="GO" id="GO:0035613">
    <property type="term" value="F:RNA stem-loop binding"/>
    <property type="evidence" value="ECO:0007669"/>
    <property type="project" value="TreeGrafter"/>
</dbReference>
<dbReference type="Gene3D" id="2.30.30.10">
    <property type="entry name" value="Integrase, C-terminal domain superfamily, retroviral"/>
    <property type="match status" value="1"/>
</dbReference>
<feature type="domain" description="Integrase-type" evidence="18">
    <location>
        <begin position="697"/>
        <end position="746"/>
    </location>
</feature>
<evidence type="ECO:0000313" key="19">
    <source>
        <dbReference type="Ensembl" id="ENSCJAP00000081543.1"/>
    </source>
</evidence>
<dbReference type="InterPro" id="IPR001037">
    <property type="entry name" value="Integrase_C_retrovir"/>
</dbReference>
<keyword evidence="20" id="KW-1185">Reference proteome</keyword>
<reference evidence="19" key="2">
    <citation type="submission" date="2025-08" db="UniProtKB">
        <authorList>
            <consortium name="Ensembl"/>
        </authorList>
    </citation>
    <scope>IDENTIFICATION</scope>
</reference>
<dbReference type="SUPFAM" id="SSF50122">
    <property type="entry name" value="DNA-binding domain of retroviral integrase"/>
    <property type="match status" value="1"/>
</dbReference>
<reference evidence="19" key="3">
    <citation type="submission" date="2025-09" db="UniProtKB">
        <authorList>
            <consortium name="Ensembl"/>
        </authorList>
    </citation>
    <scope>IDENTIFICATION</scope>
</reference>
<keyword evidence="11" id="KW-0863">Zinc-finger</keyword>
<dbReference type="PROSITE" id="PS50994">
    <property type="entry name" value="INTEGRASE"/>
    <property type="match status" value="1"/>
</dbReference>
<dbReference type="InterPro" id="IPR000477">
    <property type="entry name" value="RT_dom"/>
</dbReference>
<evidence type="ECO:0000259" key="14">
    <source>
        <dbReference type="PROSITE" id="PS50876"/>
    </source>
</evidence>
<evidence type="ECO:0000256" key="13">
    <source>
        <dbReference type="SAM" id="MobiDB-lite"/>
    </source>
</evidence>
<evidence type="ECO:0000256" key="7">
    <source>
        <dbReference type="ARBA" id="ARBA00022801"/>
    </source>
</evidence>
<keyword evidence="2" id="KW-0808">Transferase</keyword>
<feature type="domain" description="Integrase-type" evidence="14">
    <location>
        <begin position="476"/>
        <end position="517"/>
    </location>
</feature>
<dbReference type="GeneTree" id="ENSGT00670000098165"/>
<dbReference type="GO" id="GO:0006261">
    <property type="term" value="P:DNA-templated DNA replication"/>
    <property type="evidence" value="ECO:0007669"/>
    <property type="project" value="UniProtKB-ARBA"/>
</dbReference>
<accession>A0A8I3WX05</accession>
<dbReference type="Proteomes" id="UP000008225">
    <property type="component" value="Chromosome X"/>
</dbReference>
<protein>
    <submittedName>
        <fullName evidence="19">Uncharacterized protein</fullName>
    </submittedName>
</protein>
<dbReference type="Gene3D" id="1.10.10.200">
    <property type="match status" value="1"/>
</dbReference>
<dbReference type="SUPFAM" id="SSF53098">
    <property type="entry name" value="Ribonuclease H-like"/>
    <property type="match status" value="1"/>
</dbReference>
<dbReference type="Pfam" id="PF06817">
    <property type="entry name" value="RVT_thumb"/>
    <property type="match status" value="1"/>
</dbReference>
<dbReference type="InterPro" id="IPR010661">
    <property type="entry name" value="RVT_thumb"/>
</dbReference>
<keyword evidence="11" id="KW-0862">Zinc</keyword>
<dbReference type="InterPro" id="IPR002156">
    <property type="entry name" value="RNaseH_domain"/>
</dbReference>
<evidence type="ECO:0000259" key="17">
    <source>
        <dbReference type="PROSITE" id="PS50994"/>
    </source>
</evidence>
<dbReference type="Pfam" id="PF00552">
    <property type="entry name" value="IN_DBD_C"/>
    <property type="match status" value="1"/>
</dbReference>
<dbReference type="PROSITE" id="PS51027">
    <property type="entry name" value="INTEGRASE_DBD"/>
    <property type="match status" value="1"/>
</dbReference>
<feature type="DNA-binding region" description="Integrase-type" evidence="12">
    <location>
        <begin position="697"/>
        <end position="746"/>
    </location>
</feature>
<evidence type="ECO:0000256" key="8">
    <source>
        <dbReference type="ARBA" id="ARBA00022908"/>
    </source>
</evidence>
<dbReference type="Gene3D" id="3.10.10.10">
    <property type="entry name" value="HIV Type 1 Reverse Transcriptase, subunit A, domain 1"/>
    <property type="match status" value="1"/>
</dbReference>
<feature type="domain" description="Reverse transcriptase" evidence="15">
    <location>
        <begin position="1"/>
        <end position="128"/>
    </location>
</feature>
<dbReference type="PANTHER" id="PTHR41694:SF3">
    <property type="entry name" value="RNA-DIRECTED DNA POLYMERASE-RELATED"/>
    <property type="match status" value="1"/>
</dbReference>
<evidence type="ECO:0000256" key="4">
    <source>
        <dbReference type="ARBA" id="ARBA00022722"/>
    </source>
</evidence>
<evidence type="ECO:0000259" key="15">
    <source>
        <dbReference type="PROSITE" id="PS50878"/>
    </source>
</evidence>
<dbReference type="AlphaFoldDB" id="A0A8I3WX05"/>
<dbReference type="Gene3D" id="3.30.420.10">
    <property type="entry name" value="Ribonuclease H-like superfamily/Ribonuclease H"/>
    <property type="match status" value="2"/>
</dbReference>
<dbReference type="GO" id="GO:0004523">
    <property type="term" value="F:RNA-DNA hybrid ribonuclease activity"/>
    <property type="evidence" value="ECO:0007669"/>
    <property type="project" value="InterPro"/>
</dbReference>
<dbReference type="Ensembl" id="ENSCJAT00000128088.1">
    <property type="protein sequence ID" value="ENSCJAP00000081543.1"/>
    <property type="gene ID" value="ENSCJAG00000077909.1"/>
</dbReference>
<evidence type="ECO:0000256" key="9">
    <source>
        <dbReference type="ARBA" id="ARBA00022918"/>
    </source>
</evidence>